<dbReference type="EMBL" id="OW240914">
    <property type="protein sequence ID" value="CAH2276095.1"/>
    <property type="molecule type" value="Genomic_DNA"/>
</dbReference>
<gene>
    <name evidence="1" type="ORF">PECUL_23A054340</name>
</gene>
<sequence>MGHKIKKYRTDKPLTTAHIEDLLWPLNDWPSRSSSETSLVDIWEQETPVEKRGADLPPMKSCRPSTQIIAADITQAKEDINGMSVRFHDVELNTADHEVCLTSVEQELLKREQATIQHRMTAIEDHSLLIPCESRTLKNHRGLRSGWTLQTLGLSTSNGEQQMPAPPPQQQAWDTARVPTFVPATNRGKSSIHCCVLCTLEICLYLQ</sequence>
<dbReference type="AlphaFoldDB" id="A0AAD1RQ94"/>
<evidence type="ECO:0000313" key="1">
    <source>
        <dbReference type="EMBL" id="CAH2276095.1"/>
    </source>
</evidence>
<evidence type="ECO:0000313" key="2">
    <source>
        <dbReference type="Proteomes" id="UP001295444"/>
    </source>
</evidence>
<keyword evidence="2" id="KW-1185">Reference proteome</keyword>
<protein>
    <submittedName>
        <fullName evidence="1">Uncharacterized protein</fullName>
    </submittedName>
</protein>
<organism evidence="1 2">
    <name type="scientific">Pelobates cultripes</name>
    <name type="common">Western spadefoot toad</name>
    <dbReference type="NCBI Taxonomy" id="61616"/>
    <lineage>
        <taxon>Eukaryota</taxon>
        <taxon>Metazoa</taxon>
        <taxon>Chordata</taxon>
        <taxon>Craniata</taxon>
        <taxon>Vertebrata</taxon>
        <taxon>Euteleostomi</taxon>
        <taxon>Amphibia</taxon>
        <taxon>Batrachia</taxon>
        <taxon>Anura</taxon>
        <taxon>Pelobatoidea</taxon>
        <taxon>Pelobatidae</taxon>
        <taxon>Pelobates</taxon>
    </lineage>
</organism>
<name>A0AAD1RQ94_PELCU</name>
<dbReference type="Proteomes" id="UP001295444">
    <property type="component" value="Chromosome 03"/>
</dbReference>
<proteinExistence type="predicted"/>
<reference evidence="1" key="1">
    <citation type="submission" date="2022-03" db="EMBL/GenBank/DDBJ databases">
        <authorList>
            <person name="Alioto T."/>
            <person name="Alioto T."/>
            <person name="Gomez Garrido J."/>
        </authorList>
    </citation>
    <scope>NUCLEOTIDE SEQUENCE</scope>
</reference>
<accession>A0AAD1RQ94</accession>